<dbReference type="Proteomes" id="UP000000466">
    <property type="component" value="Chromosome"/>
</dbReference>
<proteinExistence type="predicted"/>
<dbReference type="OrthoDB" id="195316at2"/>
<dbReference type="PIRSF" id="PIRSF014995">
    <property type="entry name" value="UCP014995"/>
    <property type="match status" value="1"/>
</dbReference>
<dbReference type="KEGG" id="saga:M5M_14545"/>
<dbReference type="InterPro" id="IPR014469">
    <property type="entry name" value="DUF2271"/>
</dbReference>
<name>K4KP79_SIMAS</name>
<keyword evidence="2" id="KW-1185">Reference proteome</keyword>
<dbReference type="AlphaFoldDB" id="K4KP79"/>
<protein>
    <recommendedName>
        <fullName evidence="3">DUF2271 domain-containing protein</fullName>
    </recommendedName>
</protein>
<evidence type="ECO:0000313" key="2">
    <source>
        <dbReference type="Proteomes" id="UP000000466"/>
    </source>
</evidence>
<dbReference type="eggNOG" id="COG3656">
    <property type="taxonomic scope" value="Bacteria"/>
</dbReference>
<sequence length="155" mass="17697">MKNGFLFLALLVAHARQAAELRVQVAIPQLDVAEYHRPYVAVWIENDQRKTVAQISHWLEQEKWHRDLRSWWRRGGKSLALPVDGVTGATRKPGRYELVQQLELMPGKYVLNVEAVREVGGREHIKLPFVWQGKSLTSQQQGKHELGAVAFTLAP</sequence>
<reference evidence="1 2" key="1">
    <citation type="journal article" date="2013" name="Genome Announc.">
        <title>Complete genome sequence of Simiduia agarivorans SA1(T), a marine bacterium able to degrade a variety of polysaccharides.</title>
        <authorList>
            <person name="Lin S.Y."/>
            <person name="Shieh W.Y."/>
            <person name="Chen J.S."/>
            <person name="Tang S.L."/>
        </authorList>
    </citation>
    <scope>NUCLEOTIDE SEQUENCE [LARGE SCALE GENOMIC DNA]</scope>
    <source>
        <strain evidence="2">DSM 21679 / JCM 13881 / BCRC 17597 / SA1</strain>
    </source>
</reference>
<dbReference type="STRING" id="1117647.M5M_14545"/>
<dbReference type="HOGENOM" id="CLU_129911_0_0_6"/>
<organism evidence="1 2">
    <name type="scientific">Simiduia agarivorans (strain DSM 21679 / JCM 13881 / BCRC 17597 / SA1)</name>
    <dbReference type="NCBI Taxonomy" id="1117647"/>
    <lineage>
        <taxon>Bacteria</taxon>
        <taxon>Pseudomonadati</taxon>
        <taxon>Pseudomonadota</taxon>
        <taxon>Gammaproteobacteria</taxon>
        <taxon>Cellvibrionales</taxon>
        <taxon>Cellvibrionaceae</taxon>
        <taxon>Simiduia</taxon>
    </lineage>
</organism>
<dbReference type="EMBL" id="CP003746">
    <property type="protein sequence ID" value="AFV00046.1"/>
    <property type="molecule type" value="Genomic_DNA"/>
</dbReference>
<dbReference type="Pfam" id="PF10029">
    <property type="entry name" value="DUF2271"/>
    <property type="match status" value="1"/>
</dbReference>
<gene>
    <name evidence="1" type="ordered locus">M5M_14545</name>
</gene>
<evidence type="ECO:0000313" key="1">
    <source>
        <dbReference type="EMBL" id="AFV00046.1"/>
    </source>
</evidence>
<accession>K4KP79</accession>
<dbReference type="RefSeq" id="WP_015048198.1">
    <property type="nucleotide sequence ID" value="NC_018868.3"/>
</dbReference>
<evidence type="ECO:0008006" key="3">
    <source>
        <dbReference type="Google" id="ProtNLM"/>
    </source>
</evidence>